<protein>
    <recommendedName>
        <fullName evidence="12">Glycerol-3-phosphate acyltransferase</fullName>
    </recommendedName>
</protein>
<evidence type="ECO:0000256" key="7">
    <source>
        <dbReference type="ARBA" id="ARBA00023136"/>
    </source>
</evidence>
<evidence type="ECO:0000256" key="2">
    <source>
        <dbReference type="ARBA" id="ARBA00022516"/>
    </source>
</evidence>
<dbReference type="PANTHER" id="PTHR30309">
    <property type="entry name" value="INNER MEMBRANE PROTEIN YGIH"/>
    <property type="match status" value="1"/>
</dbReference>
<keyword evidence="7 10" id="KW-0472">Membrane</keyword>
<reference evidence="11" key="1">
    <citation type="submission" date="2018-05" db="EMBL/GenBank/DDBJ databases">
        <authorList>
            <person name="Lanie J.A."/>
            <person name="Ng W.-L."/>
            <person name="Kazmierczak K.M."/>
            <person name="Andrzejewski T.M."/>
            <person name="Davidsen T.M."/>
            <person name="Wayne K.J."/>
            <person name="Tettelin H."/>
            <person name="Glass J.I."/>
            <person name="Rusch D."/>
            <person name="Podicherti R."/>
            <person name="Tsui H.-C.T."/>
            <person name="Winkler M.E."/>
        </authorList>
    </citation>
    <scope>NUCLEOTIDE SEQUENCE</scope>
</reference>
<dbReference type="GO" id="GO:0043772">
    <property type="term" value="F:acyl-phosphate glycerol-3-phosphate acyltransferase activity"/>
    <property type="evidence" value="ECO:0007669"/>
    <property type="project" value="InterPro"/>
</dbReference>
<evidence type="ECO:0000256" key="4">
    <source>
        <dbReference type="ARBA" id="ARBA00022692"/>
    </source>
</evidence>
<gene>
    <name evidence="11" type="ORF">METZ01_LOCUS372959</name>
</gene>
<keyword evidence="3" id="KW-0808">Transferase</keyword>
<dbReference type="InterPro" id="IPR003811">
    <property type="entry name" value="G3P_acylTferase_PlsY"/>
</dbReference>
<evidence type="ECO:0000313" key="11">
    <source>
        <dbReference type="EMBL" id="SVD20105.1"/>
    </source>
</evidence>
<feature type="transmembrane region" description="Helical" evidence="10">
    <location>
        <begin position="6"/>
        <end position="26"/>
    </location>
</feature>
<evidence type="ECO:0000256" key="3">
    <source>
        <dbReference type="ARBA" id="ARBA00022679"/>
    </source>
</evidence>
<keyword evidence="5 10" id="KW-1133">Transmembrane helix</keyword>
<sequence>MLELGLKFTIAYLIGSVLGSSVLGWFRGGMDIRKMGSGNPGGTNALRTQGKWFALGVMVFDVGKGIAPVILLPTLVMFGIEVDPNVNRELLTYAVGFAAVLG</sequence>
<dbReference type="SMART" id="SM01207">
    <property type="entry name" value="G3P_acyltransf"/>
    <property type="match status" value="1"/>
</dbReference>
<dbReference type="Pfam" id="PF02660">
    <property type="entry name" value="G3P_acyltransf"/>
    <property type="match status" value="1"/>
</dbReference>
<evidence type="ECO:0000256" key="6">
    <source>
        <dbReference type="ARBA" id="ARBA00023098"/>
    </source>
</evidence>
<dbReference type="GO" id="GO:0008654">
    <property type="term" value="P:phospholipid biosynthetic process"/>
    <property type="evidence" value="ECO:0007669"/>
    <property type="project" value="UniProtKB-KW"/>
</dbReference>
<dbReference type="AlphaFoldDB" id="A0A382TE79"/>
<accession>A0A382TE79</accession>
<evidence type="ECO:0000256" key="8">
    <source>
        <dbReference type="ARBA" id="ARBA00023209"/>
    </source>
</evidence>
<name>A0A382TE79_9ZZZZ</name>
<evidence type="ECO:0000256" key="1">
    <source>
        <dbReference type="ARBA" id="ARBA00022475"/>
    </source>
</evidence>
<keyword evidence="2" id="KW-0444">Lipid biosynthesis</keyword>
<keyword evidence="1" id="KW-1003">Cell membrane</keyword>
<feature type="non-terminal residue" evidence="11">
    <location>
        <position position="102"/>
    </location>
</feature>
<dbReference type="PANTHER" id="PTHR30309:SF0">
    <property type="entry name" value="GLYCEROL-3-PHOSPHATE ACYLTRANSFERASE-RELATED"/>
    <property type="match status" value="1"/>
</dbReference>
<proteinExistence type="predicted"/>
<evidence type="ECO:0000256" key="9">
    <source>
        <dbReference type="ARBA" id="ARBA00023264"/>
    </source>
</evidence>
<organism evidence="11">
    <name type="scientific">marine metagenome</name>
    <dbReference type="NCBI Taxonomy" id="408172"/>
    <lineage>
        <taxon>unclassified sequences</taxon>
        <taxon>metagenomes</taxon>
        <taxon>ecological metagenomes</taxon>
    </lineage>
</organism>
<evidence type="ECO:0000256" key="10">
    <source>
        <dbReference type="SAM" id="Phobius"/>
    </source>
</evidence>
<evidence type="ECO:0000256" key="5">
    <source>
        <dbReference type="ARBA" id="ARBA00022989"/>
    </source>
</evidence>
<dbReference type="GO" id="GO:0005886">
    <property type="term" value="C:plasma membrane"/>
    <property type="evidence" value="ECO:0007669"/>
    <property type="project" value="InterPro"/>
</dbReference>
<keyword evidence="9" id="KW-1208">Phospholipid metabolism</keyword>
<dbReference type="EMBL" id="UINC01135760">
    <property type="protein sequence ID" value="SVD20105.1"/>
    <property type="molecule type" value="Genomic_DNA"/>
</dbReference>
<keyword evidence="4 10" id="KW-0812">Transmembrane</keyword>
<evidence type="ECO:0008006" key="12">
    <source>
        <dbReference type="Google" id="ProtNLM"/>
    </source>
</evidence>
<keyword evidence="8" id="KW-0594">Phospholipid biosynthesis</keyword>
<keyword evidence="6" id="KW-0443">Lipid metabolism</keyword>